<name>A0ABY4YFJ8_9MICO</name>
<dbReference type="InterPro" id="IPR029063">
    <property type="entry name" value="SAM-dependent_MTases_sf"/>
</dbReference>
<accession>A0ABY4YFJ8</accession>
<evidence type="ECO:0000256" key="1">
    <source>
        <dbReference type="ARBA" id="ARBA00022679"/>
    </source>
</evidence>
<dbReference type="EMBL" id="CP099490">
    <property type="protein sequence ID" value="USQ75503.1"/>
    <property type="molecule type" value="Genomic_DNA"/>
</dbReference>
<feature type="domain" description="Methyltransferase" evidence="2">
    <location>
        <begin position="40"/>
        <end position="132"/>
    </location>
</feature>
<dbReference type="Gene3D" id="3.40.50.150">
    <property type="entry name" value="Vaccinia Virus protein VP39"/>
    <property type="match status" value="1"/>
</dbReference>
<evidence type="ECO:0000313" key="4">
    <source>
        <dbReference type="Proteomes" id="UP001056535"/>
    </source>
</evidence>
<keyword evidence="3" id="KW-0489">Methyltransferase</keyword>
<dbReference type="RefSeq" id="WP_252619929.1">
    <property type="nucleotide sequence ID" value="NZ_CP099490.1"/>
</dbReference>
<dbReference type="Pfam" id="PF13649">
    <property type="entry name" value="Methyltransf_25"/>
    <property type="match status" value="1"/>
</dbReference>
<sequence length="246" mass="26432">MPDSEFDDPRLAPLYDILDPDRSDLDTYLAVAEEIGARSVLDVGCGTGTFGLLLARLGMEVTGVDPAGASLAVARGKEYADRVTWVHGDATALPPLQVDLATMTANVAQVFLTDDAWGQTLGAIREALRPGGHLAFESRVPAARAWEGWTPERTLATTAVPGLGPLTEWMEVTAVQEDPLLVSFTAHNEFPDGQDVISTSTLRFRSRSELESSLRAAGFGEVQVGDLPYAPGRGWLVRARRPLSTD</sequence>
<evidence type="ECO:0000313" key="3">
    <source>
        <dbReference type="EMBL" id="USQ75503.1"/>
    </source>
</evidence>
<dbReference type="GO" id="GO:0032259">
    <property type="term" value="P:methylation"/>
    <property type="evidence" value="ECO:0007669"/>
    <property type="project" value="UniProtKB-KW"/>
</dbReference>
<dbReference type="SUPFAM" id="SSF53335">
    <property type="entry name" value="S-adenosyl-L-methionine-dependent methyltransferases"/>
    <property type="match status" value="1"/>
</dbReference>
<gene>
    <name evidence="3" type="ORF">NF557_12885</name>
</gene>
<dbReference type="GO" id="GO:0008168">
    <property type="term" value="F:methyltransferase activity"/>
    <property type="evidence" value="ECO:0007669"/>
    <property type="project" value="UniProtKB-KW"/>
</dbReference>
<proteinExistence type="predicted"/>
<dbReference type="Proteomes" id="UP001056535">
    <property type="component" value="Chromosome"/>
</dbReference>
<dbReference type="InterPro" id="IPR041698">
    <property type="entry name" value="Methyltransf_25"/>
</dbReference>
<organism evidence="3 4">
    <name type="scientific">Ornithinimicrobium cryptoxanthini</name>
    <dbReference type="NCBI Taxonomy" id="2934161"/>
    <lineage>
        <taxon>Bacteria</taxon>
        <taxon>Bacillati</taxon>
        <taxon>Actinomycetota</taxon>
        <taxon>Actinomycetes</taxon>
        <taxon>Micrococcales</taxon>
        <taxon>Ornithinimicrobiaceae</taxon>
        <taxon>Ornithinimicrobium</taxon>
    </lineage>
</organism>
<reference evidence="3" key="1">
    <citation type="submission" date="2022-06" db="EMBL/GenBank/DDBJ databases">
        <title>Ornithinimicrobium JY.X270.</title>
        <authorList>
            <person name="Huang Y."/>
        </authorList>
    </citation>
    <scope>NUCLEOTIDE SEQUENCE</scope>
    <source>
        <strain evidence="3">JY.X270</strain>
    </source>
</reference>
<protein>
    <submittedName>
        <fullName evidence="3">Methyltransferase domain-containing protein</fullName>
    </submittedName>
</protein>
<keyword evidence="4" id="KW-1185">Reference proteome</keyword>
<dbReference type="CDD" id="cd02440">
    <property type="entry name" value="AdoMet_MTases"/>
    <property type="match status" value="1"/>
</dbReference>
<keyword evidence="1" id="KW-0808">Transferase</keyword>
<dbReference type="PANTHER" id="PTHR43861">
    <property type="entry name" value="TRANS-ACONITATE 2-METHYLTRANSFERASE-RELATED"/>
    <property type="match status" value="1"/>
</dbReference>
<evidence type="ECO:0000259" key="2">
    <source>
        <dbReference type="Pfam" id="PF13649"/>
    </source>
</evidence>